<protein>
    <submittedName>
        <fullName evidence="2">CHAT domain-containing protein</fullName>
    </submittedName>
</protein>
<dbReference type="AlphaFoldDB" id="A0AAX1N6W1"/>
<evidence type="ECO:0000259" key="1">
    <source>
        <dbReference type="Pfam" id="PF12770"/>
    </source>
</evidence>
<dbReference type="PANTHER" id="PTHR10098">
    <property type="entry name" value="RAPSYN-RELATED"/>
    <property type="match status" value="1"/>
</dbReference>
<dbReference type="RefSeq" id="WP_169664139.1">
    <property type="nucleotide sequence ID" value="NZ_CP076132.1"/>
</dbReference>
<dbReference type="Pfam" id="PF12770">
    <property type="entry name" value="CHAT"/>
    <property type="match status" value="1"/>
</dbReference>
<organism evidence="2 3">
    <name type="scientific">Flammeovirga yaeyamensis</name>
    <dbReference type="NCBI Taxonomy" id="367791"/>
    <lineage>
        <taxon>Bacteria</taxon>
        <taxon>Pseudomonadati</taxon>
        <taxon>Bacteroidota</taxon>
        <taxon>Cytophagia</taxon>
        <taxon>Cytophagales</taxon>
        <taxon>Flammeovirgaceae</taxon>
        <taxon>Flammeovirga</taxon>
    </lineage>
</organism>
<dbReference type="InterPro" id="IPR011990">
    <property type="entry name" value="TPR-like_helical_dom_sf"/>
</dbReference>
<evidence type="ECO:0000313" key="2">
    <source>
        <dbReference type="EMBL" id="QWG03177.1"/>
    </source>
</evidence>
<proteinExistence type="predicted"/>
<name>A0AAX1N6W1_9BACT</name>
<accession>A0AAX1N6W1</accession>
<dbReference type="Pfam" id="PF13181">
    <property type="entry name" value="TPR_8"/>
    <property type="match status" value="1"/>
</dbReference>
<evidence type="ECO:0000313" key="3">
    <source>
        <dbReference type="Proteomes" id="UP000678679"/>
    </source>
</evidence>
<feature type="domain" description="CHAT" evidence="1">
    <location>
        <begin position="834"/>
        <end position="1143"/>
    </location>
</feature>
<dbReference type="SMART" id="SM00028">
    <property type="entry name" value="TPR"/>
    <property type="match status" value="5"/>
</dbReference>
<dbReference type="SUPFAM" id="SSF48452">
    <property type="entry name" value="TPR-like"/>
    <property type="match status" value="2"/>
</dbReference>
<gene>
    <name evidence="2" type="ORF">KMW28_06240</name>
</gene>
<dbReference type="InterPro" id="IPR024983">
    <property type="entry name" value="CHAT_dom"/>
</dbReference>
<keyword evidence="3" id="KW-1185">Reference proteome</keyword>
<dbReference type="Pfam" id="PF13424">
    <property type="entry name" value="TPR_12"/>
    <property type="match status" value="1"/>
</dbReference>
<reference evidence="2 3" key="1">
    <citation type="submission" date="2021-05" db="EMBL/GenBank/DDBJ databases">
        <title>Comparative genomic studies on the polysaccharide-degrading batcterial strains of the Flammeovirga genus.</title>
        <authorList>
            <person name="Zewei F."/>
            <person name="Zheng Z."/>
            <person name="Yu L."/>
            <person name="Ruyue G."/>
            <person name="Yanhong M."/>
            <person name="Yuanyuan C."/>
            <person name="Jingyan G."/>
            <person name="Wenjun H."/>
        </authorList>
    </citation>
    <scope>NUCLEOTIDE SEQUENCE [LARGE SCALE GENOMIC DNA]</scope>
    <source>
        <strain evidence="2 3">NBRC:100898</strain>
    </source>
</reference>
<dbReference type="EMBL" id="CP076132">
    <property type="protein sequence ID" value="QWG03177.1"/>
    <property type="molecule type" value="Genomic_DNA"/>
</dbReference>
<sequence>MKPNSLLILCSYFLYFINTPISLAQKNKDYSPQLIHQLQEEGKIWEAKDISKQWINQSVQKYGNESIEVVIPLIVSTEQAIIRHEYSTAIKQIDRALEIMNKASGWLYPDYALALNYKAFCLLMLDQTFQAISLVDEAEMIYIKTLSKEHPDNIYCSINRAIIHQNFKEYEESEKLFIKSRIQNFNHEKERIGFENSIDDEWIQLHMANMFIASYNKNFDVIKTLTELKETYESKGRERNPSYLDLLSTIGDAYYMQGQFKLSEKHYNKCLTLRKEIFGQNHITTLKVYFKLADVYKEENKFPQSEEYFKLVVDKFDHVDGDPLLLKEAYLHLSDIYLKKGNTKTASHYLEKGEHIQSYDLELRFFELRLRGEIHLIKGEYVQSELRFTELLSIVLQEKIFFTQHYTEALCSLSELFLMVGRFSDARTLCERELAFLKRRKLDNSAVGYLVQTVLYKCELYQNPTIDITDKVVTLESDIKKLLNNSHSLLIKTQQLLGDYHFNTSSFDKAFRNYQSAEKLADALEIDVKYYIRLQIKFKKVDILNSKKEYELAYNELKTLENTFDNLSIHKPTIISKMAYTNSMLGKWDLAEKMILDAVDLKFKQLNEQLIFTSEDEKINFIHHSSAVFTYFFSLMTTDQGMRSSLMREKCYDLQVNYRKYFLKESIQRKENIKMLSKYRQKVEFTNYTNSLKKLKSQLATANFFSVEERKKIDFDCYGISDRINNLEKSLVYATYDKNDSSVLNQDLTWQSTQERLKNGEIAIEIIKLKNIIDTKVSYGAVIISKELERPKFVPIGNAKILEVDVLDYYHQIVTMKTRSLIVTDEPKRNINAYDFYWKPIRKVIDDLGIKSDKIYLSNDGIYNSINLNILTNPETKKYMIDEENIHLVMSTADIHLQKEKKVINKEIILVGDPVFQVEEVASTRGNTDENTRQAYYFNLYNLPGTAKEIQNTAELFKEHDWNVVTLNKLNATEKNVKNIHTSPYIIHLATHGFYLDQLKNPIISSPLLKSGLFFSEITFKNEKDLKEIYDEGNDGILTAYEVKGLNLKDTELLVLSACQSGVSDITSGDGISGLQYAFSIAGVNTIIMSLWSVDDYATQLLMNEFYRQWIKTKDKTVAFRLAQKEVIKTYPNPYYWGAFVMVD</sequence>
<dbReference type="Gene3D" id="1.25.40.10">
    <property type="entry name" value="Tetratricopeptide repeat domain"/>
    <property type="match status" value="3"/>
</dbReference>
<dbReference type="InterPro" id="IPR019734">
    <property type="entry name" value="TPR_rpt"/>
</dbReference>
<dbReference type="KEGG" id="fya:KMW28_06240"/>
<dbReference type="Proteomes" id="UP000678679">
    <property type="component" value="Chromosome 1"/>
</dbReference>